<keyword evidence="2" id="KW-0560">Oxidoreductase</keyword>
<dbReference type="InterPro" id="IPR036188">
    <property type="entry name" value="FAD/NAD-bd_sf"/>
</dbReference>
<dbReference type="SUPFAM" id="SSF51905">
    <property type="entry name" value="FAD/NAD(P)-binding domain"/>
    <property type="match status" value="1"/>
</dbReference>
<name>A0A2I7KGG0_9RHOB</name>
<geneLocation type="plasmid" evidence="3">
    <name>pp88_d</name>
</geneLocation>
<dbReference type="Pfam" id="PF17885">
    <property type="entry name" value="Smoa_sbd"/>
    <property type="match status" value="1"/>
</dbReference>
<dbReference type="InterPro" id="IPR041654">
    <property type="entry name" value="StyA_sbd"/>
</dbReference>
<keyword evidence="2" id="KW-0614">Plasmid</keyword>
<evidence type="ECO:0000259" key="1">
    <source>
        <dbReference type="Pfam" id="PF17885"/>
    </source>
</evidence>
<dbReference type="PRINTS" id="PR00420">
    <property type="entry name" value="RNGMNOXGNASE"/>
</dbReference>
<dbReference type="AlphaFoldDB" id="A0A2I7KGG0"/>
<organism evidence="2 3">
    <name type="scientific">Phaeobacter inhibens</name>
    <dbReference type="NCBI Taxonomy" id="221822"/>
    <lineage>
        <taxon>Bacteria</taxon>
        <taxon>Pseudomonadati</taxon>
        <taxon>Pseudomonadota</taxon>
        <taxon>Alphaproteobacteria</taxon>
        <taxon>Rhodobacterales</taxon>
        <taxon>Roseobacteraceae</taxon>
        <taxon>Phaeobacter</taxon>
    </lineage>
</organism>
<protein>
    <submittedName>
        <fullName evidence="2">Styrene monooxygenase StyA</fullName>
        <ecNumber evidence="2">1.14.14.11</ecNumber>
    </submittedName>
</protein>
<dbReference type="Proteomes" id="UP000236447">
    <property type="component" value="Plasmid pP88_d"/>
</dbReference>
<keyword evidence="2" id="KW-0503">Monooxygenase</keyword>
<dbReference type="Gene3D" id="3.50.50.60">
    <property type="entry name" value="FAD/NAD(P)-binding domain"/>
    <property type="match status" value="2"/>
</dbReference>
<sequence length="416" mass="46789">MSKRIAIVGAGTAGLHLGLHLLQNGIKPTLYTDRTPEQYADARLMNTVAHHHVTCEREEALGITQWPSGEYGYFGHYYYIGTPEPIEMFGDLERPSRAVDYRLYQPSLLQDYIDRGGDVVYGAVEREMIEGISEEHDLTVVCTGKGPIGQMFGRDDRFSPFERPQRMLCVGLFKGITEPETRAVTMYFSPGAGELIEIPTWSFNGWCNALVLENHIGGDLEILAKTKYEDDPRAFLDLLLEKLEKHYPTLYARIDRDEFDLANSPLDILQGGVTPTVRKTYTTLDNGNLAVALGDVHAVVDPVLGQGANMASYAAVILGEEIVANDVFDQRFVEKFDARRHDRVMSGTRWTNYMLENLAKLDPTLLEFIGGLAQSRQLTDQFTEDFNHPEKQWDVFSSPERVRATVARSQMPMAAE</sequence>
<dbReference type="NCBIfam" id="NF045732">
    <property type="entry name" value="StyMonoxStyA"/>
    <property type="match status" value="1"/>
</dbReference>
<dbReference type="Gene3D" id="3.30.9.40">
    <property type="match status" value="2"/>
</dbReference>
<gene>
    <name evidence="2" type="primary">styA</name>
    <name evidence="2" type="ORF">PhaeoP88_04370</name>
</gene>
<evidence type="ECO:0000313" key="3">
    <source>
        <dbReference type="Proteomes" id="UP000236447"/>
    </source>
</evidence>
<dbReference type="RefSeq" id="WP_027246219.1">
    <property type="nucleotide sequence ID" value="NZ_CP010729.1"/>
</dbReference>
<proteinExistence type="predicted"/>
<dbReference type="Gene3D" id="6.10.250.650">
    <property type="match status" value="1"/>
</dbReference>
<dbReference type="InterPro" id="IPR054801">
    <property type="entry name" value="StyMonoxStyA"/>
</dbReference>
<reference evidence="2 3" key="1">
    <citation type="journal article" date="2017" name="Front. Microbiol.">
        <title>Phaeobacter piscinae sp. nov., a species of the Roseobacter group and potential aquaculture probiont.</title>
        <authorList>
            <person name="Sonnenschein E.C."/>
            <person name="Phippen C.B.W."/>
            <person name="Nielsen K.F."/>
            <person name="Mateiu R.V."/>
            <person name="Melchiorsen J."/>
            <person name="Gram L."/>
            <person name="Overmann J."/>
            <person name="Freese H.M."/>
        </authorList>
    </citation>
    <scope>NUCLEOTIDE SEQUENCE [LARGE SCALE GENOMIC DNA]</scope>
    <source>
        <strain evidence="2 3">P88</strain>
        <plasmid evidence="3">pp88_d</plasmid>
    </source>
</reference>
<dbReference type="GO" id="GO:0004497">
    <property type="term" value="F:monooxygenase activity"/>
    <property type="evidence" value="ECO:0007669"/>
    <property type="project" value="UniProtKB-KW"/>
</dbReference>
<reference evidence="2 3" key="2">
    <citation type="journal article" date="2017" name="Genome Biol. Evol.">
        <title>Trajectories and Drivers of Genome Evolution in Surface-Associated Marine Phaeobacter.</title>
        <authorList>
            <person name="Freese H.M."/>
            <person name="Sikorski J."/>
            <person name="Bunk B."/>
            <person name="Scheuner C."/>
            <person name="Meier-Kolthoff J.P."/>
            <person name="Sproer C."/>
            <person name="Gram L."/>
            <person name="Overmann J."/>
        </authorList>
    </citation>
    <scope>NUCLEOTIDE SEQUENCE [LARGE SCALE GENOMIC DNA]</scope>
    <source>
        <strain evidence="2 3">P88</strain>
        <plasmid evidence="3">pp88_d</plasmid>
    </source>
</reference>
<dbReference type="EMBL" id="CP010729">
    <property type="protein sequence ID" value="AUR01682.1"/>
    <property type="molecule type" value="Genomic_DNA"/>
</dbReference>
<accession>A0A2I7KGG0</accession>
<feature type="domain" description="Styrene monooxygenase StyA putative substrate binding" evidence="1">
    <location>
        <begin position="144"/>
        <end position="253"/>
    </location>
</feature>
<evidence type="ECO:0000313" key="2">
    <source>
        <dbReference type="EMBL" id="AUR01682.1"/>
    </source>
</evidence>
<dbReference type="EC" id="1.14.14.11" evidence="2"/>